<evidence type="ECO:0000313" key="2">
    <source>
        <dbReference type="EMBL" id="SEG89489.1"/>
    </source>
</evidence>
<reference evidence="2 3" key="1">
    <citation type="submission" date="2016-10" db="EMBL/GenBank/DDBJ databases">
        <authorList>
            <person name="de Groot N.N."/>
        </authorList>
    </citation>
    <scope>NUCLEOTIDE SEQUENCE [LARGE SCALE GENOMIC DNA]</scope>
    <source>
        <strain evidence="2 3">CGMCC 4.7037</strain>
    </source>
</reference>
<evidence type="ECO:0000313" key="3">
    <source>
        <dbReference type="Proteomes" id="UP000236732"/>
    </source>
</evidence>
<name>A0A1H6DWB9_9ACTN</name>
<feature type="signal peptide" evidence="1">
    <location>
        <begin position="1"/>
        <end position="32"/>
    </location>
</feature>
<dbReference type="AlphaFoldDB" id="A0A1H6DWB9"/>
<dbReference type="RefSeq" id="WP_146103775.1">
    <property type="nucleotide sequence ID" value="NZ_FNVT01000006.1"/>
</dbReference>
<evidence type="ECO:0000256" key="1">
    <source>
        <dbReference type="SAM" id="SignalP"/>
    </source>
</evidence>
<accession>A0A1H6DWB9</accession>
<sequence length="131" mass="13742">MFAIVRGSRIALTALGLSMTAVMGLNALPAQAAAFEKVCSGGGPVTGSRSCVVDFSNFPGGTISLDVETTGSITVEHDMHVEIDGRGFVCSGKYRPSDPPRSFVCHNIPRGNGAFGAFKPPQEATRVAVRW</sequence>
<feature type="chain" id="PRO_5009296282" evidence="1">
    <location>
        <begin position="33"/>
        <end position="131"/>
    </location>
</feature>
<dbReference type="EMBL" id="FNVT01000006">
    <property type="protein sequence ID" value="SEG89489.1"/>
    <property type="molecule type" value="Genomic_DNA"/>
</dbReference>
<keyword evidence="3" id="KW-1185">Reference proteome</keyword>
<gene>
    <name evidence="2" type="ORF">SAMN05444920_106458</name>
</gene>
<keyword evidence="1" id="KW-0732">Signal</keyword>
<organism evidence="2 3">
    <name type="scientific">Nonomuraea solani</name>
    <dbReference type="NCBI Taxonomy" id="1144553"/>
    <lineage>
        <taxon>Bacteria</taxon>
        <taxon>Bacillati</taxon>
        <taxon>Actinomycetota</taxon>
        <taxon>Actinomycetes</taxon>
        <taxon>Streptosporangiales</taxon>
        <taxon>Streptosporangiaceae</taxon>
        <taxon>Nonomuraea</taxon>
    </lineage>
</organism>
<dbReference type="Proteomes" id="UP000236732">
    <property type="component" value="Unassembled WGS sequence"/>
</dbReference>
<dbReference type="OrthoDB" id="3692308at2"/>
<proteinExistence type="predicted"/>
<protein>
    <submittedName>
        <fullName evidence="2">Uncharacterized protein</fullName>
    </submittedName>
</protein>